<gene>
    <name evidence="1" type="primary">DDM1_2</name>
    <name evidence="1" type="ORF">A4A49_60429</name>
</gene>
<evidence type="ECO:0000313" key="2">
    <source>
        <dbReference type="Proteomes" id="UP000187609"/>
    </source>
</evidence>
<keyword evidence="1" id="KW-0378">Hydrolase</keyword>
<dbReference type="Gramene" id="OIT20406">
    <property type="protein sequence ID" value="OIT20406"/>
    <property type="gene ID" value="A4A49_60429"/>
</dbReference>
<reference evidence="1" key="1">
    <citation type="submission" date="2016-11" db="EMBL/GenBank/DDBJ databases">
        <title>The genome of Nicotiana attenuata.</title>
        <authorList>
            <person name="Xu S."/>
            <person name="Brockmoeller T."/>
            <person name="Gaquerel E."/>
            <person name="Navarro A."/>
            <person name="Kuhl H."/>
            <person name="Gase K."/>
            <person name="Ling Z."/>
            <person name="Zhou W."/>
            <person name="Kreitzer C."/>
            <person name="Stanke M."/>
            <person name="Tang H."/>
            <person name="Lyons E."/>
            <person name="Pandey P."/>
            <person name="Pandey S.P."/>
            <person name="Timmermann B."/>
            <person name="Baldwin I.T."/>
        </authorList>
    </citation>
    <scope>NUCLEOTIDE SEQUENCE [LARGE SCALE GENOMIC DNA]</scope>
    <source>
        <strain evidence="1">UT</strain>
    </source>
</reference>
<accession>A0A1J6JT94</accession>
<name>A0A1J6JT94_NICAT</name>
<keyword evidence="1" id="KW-0067">ATP-binding</keyword>
<organism evidence="1 2">
    <name type="scientific">Nicotiana attenuata</name>
    <name type="common">Coyote tobacco</name>
    <dbReference type="NCBI Taxonomy" id="49451"/>
    <lineage>
        <taxon>Eukaryota</taxon>
        <taxon>Viridiplantae</taxon>
        <taxon>Streptophyta</taxon>
        <taxon>Embryophyta</taxon>
        <taxon>Tracheophyta</taxon>
        <taxon>Spermatophyta</taxon>
        <taxon>Magnoliopsida</taxon>
        <taxon>eudicotyledons</taxon>
        <taxon>Gunneridae</taxon>
        <taxon>Pentapetalae</taxon>
        <taxon>asterids</taxon>
        <taxon>lamiids</taxon>
        <taxon>Solanales</taxon>
        <taxon>Solanaceae</taxon>
        <taxon>Nicotianoideae</taxon>
        <taxon>Nicotianeae</taxon>
        <taxon>Nicotiana</taxon>
    </lineage>
</organism>
<protein>
    <submittedName>
        <fullName evidence="1">Atp-dependent dna helicase ddm1</fullName>
    </submittedName>
</protein>
<dbReference type="GO" id="GO:0004386">
    <property type="term" value="F:helicase activity"/>
    <property type="evidence" value="ECO:0007669"/>
    <property type="project" value="UniProtKB-KW"/>
</dbReference>
<sequence>MPVAGSEGCLEKFHSDFTCALHLCILNLKDTCKEEVSVKLEDEVFLDAKNGDVSLLSESMAKEEENLMKARVKEEEVNEPKEAPNLNDLQFSKLDELLTQTQLYSEFLLEKMDNITVVYPCFHEES</sequence>
<dbReference type="AlphaFoldDB" id="A0A1J6JT94"/>
<dbReference type="Proteomes" id="UP000187609">
    <property type="component" value="Unassembled WGS sequence"/>
</dbReference>
<dbReference type="EMBL" id="MJEQ01005348">
    <property type="protein sequence ID" value="OIT20406.1"/>
    <property type="molecule type" value="Genomic_DNA"/>
</dbReference>
<dbReference type="STRING" id="49451.A0A1J6JT94"/>
<proteinExistence type="predicted"/>
<keyword evidence="1" id="KW-0547">Nucleotide-binding</keyword>
<keyword evidence="1" id="KW-0347">Helicase</keyword>
<keyword evidence="2" id="KW-1185">Reference proteome</keyword>
<dbReference type="SMR" id="A0A1J6JT94"/>
<evidence type="ECO:0000313" key="1">
    <source>
        <dbReference type="EMBL" id="OIT20406.1"/>
    </source>
</evidence>
<comment type="caution">
    <text evidence="1">The sequence shown here is derived from an EMBL/GenBank/DDBJ whole genome shotgun (WGS) entry which is preliminary data.</text>
</comment>